<keyword evidence="1" id="KW-0732">Signal</keyword>
<accession>A0A2S7RX33</accession>
<feature type="chain" id="PRO_5015648742" description="WxL domain-containing protein" evidence="1">
    <location>
        <begin position="26"/>
        <end position="186"/>
    </location>
</feature>
<dbReference type="EMBL" id="PUAP01000014">
    <property type="protein sequence ID" value="PQF24548.1"/>
    <property type="molecule type" value="Genomic_DNA"/>
</dbReference>
<dbReference type="AlphaFoldDB" id="A0A2S7RX33"/>
<dbReference type="Proteomes" id="UP000237934">
    <property type="component" value="Unassembled WGS sequence"/>
</dbReference>
<dbReference type="Pfam" id="PF13731">
    <property type="entry name" value="WxL"/>
    <property type="match status" value="1"/>
</dbReference>
<dbReference type="InterPro" id="IPR027994">
    <property type="entry name" value="WxL_dom"/>
</dbReference>
<gene>
    <name evidence="3" type="ORF">CUS89_03975</name>
</gene>
<dbReference type="RefSeq" id="WP_104871111.1">
    <property type="nucleotide sequence ID" value="NZ_PUAP01000014.1"/>
</dbReference>
<protein>
    <recommendedName>
        <fullName evidence="2">WxL domain-containing protein</fullName>
    </recommendedName>
</protein>
<name>A0A2S7RX33_ENTMU</name>
<organism evidence="3 4">
    <name type="scientific">Enterococcus mundtii</name>
    <dbReference type="NCBI Taxonomy" id="53346"/>
    <lineage>
        <taxon>Bacteria</taxon>
        <taxon>Bacillati</taxon>
        <taxon>Bacillota</taxon>
        <taxon>Bacilli</taxon>
        <taxon>Lactobacillales</taxon>
        <taxon>Enterococcaceae</taxon>
        <taxon>Enterococcus</taxon>
    </lineage>
</organism>
<evidence type="ECO:0000256" key="1">
    <source>
        <dbReference type="SAM" id="SignalP"/>
    </source>
</evidence>
<proteinExistence type="predicted"/>
<reference evidence="3 4" key="1">
    <citation type="journal article" date="2018" name="Pathog. Dis.">
        <title>Whole-genome sequencing based characterization of antimicrobial resistance in Enterococcus.</title>
        <authorList>
            <person name="Tyson G."/>
        </authorList>
    </citation>
    <scope>NUCLEOTIDE SEQUENCE [LARGE SCALE GENOMIC DNA]</scope>
    <source>
        <strain evidence="3 4">CVM N55263</strain>
    </source>
</reference>
<evidence type="ECO:0000313" key="4">
    <source>
        <dbReference type="Proteomes" id="UP000237934"/>
    </source>
</evidence>
<evidence type="ECO:0000259" key="2">
    <source>
        <dbReference type="Pfam" id="PF13731"/>
    </source>
</evidence>
<feature type="signal peptide" evidence="1">
    <location>
        <begin position="1"/>
        <end position="25"/>
    </location>
</feature>
<sequence>MKNQMRWVLLLILPLLFASPSKIRASSVGEEKKTDVSVRIREPSIYLKEVIPPTFNRYPVKQTDIELQADRDLVIEVVDNRSGKNGWKLDYSLSAFKNEQEYATKLSMKNGRLATEETTVYQVNDIENISNGETQELVRVSQGTKQTFRLVIPKESIKLNVPANSPSGTYKAIQTVNLVNVVADVD</sequence>
<evidence type="ECO:0000313" key="3">
    <source>
        <dbReference type="EMBL" id="PQF24548.1"/>
    </source>
</evidence>
<feature type="domain" description="WxL" evidence="2">
    <location>
        <begin position="66"/>
        <end position="172"/>
    </location>
</feature>
<comment type="caution">
    <text evidence="3">The sequence shown here is derived from an EMBL/GenBank/DDBJ whole genome shotgun (WGS) entry which is preliminary data.</text>
</comment>